<keyword evidence="6" id="KW-1185">Reference proteome</keyword>
<sequence>MPRPEVIIIMGASVDGRITTAPGRNVTEWIAEGLMESHDHIHHLADNLDCDGLMSGSESVLIWGSHPIRLPSPGYWPKKSKAYIVVDGRGRIQWAHTEGLIVVTRETVAPEYRAQLAEKHIDAIFAGHGRHVDLRLALAQLYRRGFRRLALTGGGRINAAFLQEGLVDQVSVVWNPLLVGGHNTPTIYDRPNITDIHDIIRLQLIRSERLDGQSVWAHYRVTTAPAAAPL</sequence>
<dbReference type="SUPFAM" id="SSF53597">
    <property type="entry name" value="Dihydrofolate reductase-like"/>
    <property type="match status" value="1"/>
</dbReference>
<dbReference type="EMBL" id="JABBVZ010000029">
    <property type="protein sequence ID" value="NMP22703.1"/>
    <property type="molecule type" value="Genomic_DNA"/>
</dbReference>
<evidence type="ECO:0000313" key="6">
    <source>
        <dbReference type="Proteomes" id="UP000533476"/>
    </source>
</evidence>
<name>A0A7Y0L3N9_9FIRM</name>
<evidence type="ECO:0000259" key="4">
    <source>
        <dbReference type="Pfam" id="PF01872"/>
    </source>
</evidence>
<accession>A0A7Y0L3N9</accession>
<dbReference type="PANTHER" id="PTHR38011">
    <property type="entry name" value="DIHYDROFOLATE REDUCTASE FAMILY PROTEIN (AFU_ORTHOLOGUE AFUA_8G06820)"/>
    <property type="match status" value="1"/>
</dbReference>
<evidence type="ECO:0000256" key="2">
    <source>
        <dbReference type="ARBA" id="ARBA00022857"/>
    </source>
</evidence>
<dbReference type="Proteomes" id="UP000533476">
    <property type="component" value="Unassembled WGS sequence"/>
</dbReference>
<dbReference type="Gene3D" id="3.40.430.10">
    <property type="entry name" value="Dihydrofolate Reductase, subunit A"/>
    <property type="match status" value="1"/>
</dbReference>
<evidence type="ECO:0000256" key="3">
    <source>
        <dbReference type="ARBA" id="ARBA00023002"/>
    </source>
</evidence>
<dbReference type="GO" id="GO:0009231">
    <property type="term" value="P:riboflavin biosynthetic process"/>
    <property type="evidence" value="ECO:0007669"/>
    <property type="project" value="InterPro"/>
</dbReference>
<dbReference type="InterPro" id="IPR002734">
    <property type="entry name" value="RibDG_C"/>
</dbReference>
<evidence type="ECO:0000313" key="5">
    <source>
        <dbReference type="EMBL" id="NMP22703.1"/>
    </source>
</evidence>
<comment type="pathway">
    <text evidence="1">Cofactor biosynthesis; riboflavin biosynthesis.</text>
</comment>
<dbReference type="Pfam" id="PF01872">
    <property type="entry name" value="RibD_C"/>
    <property type="match status" value="1"/>
</dbReference>
<dbReference type="InterPro" id="IPR050765">
    <property type="entry name" value="Riboflavin_Biosynth_HTPR"/>
</dbReference>
<dbReference type="AlphaFoldDB" id="A0A7Y0L3N9"/>
<evidence type="ECO:0000256" key="1">
    <source>
        <dbReference type="ARBA" id="ARBA00005104"/>
    </source>
</evidence>
<reference evidence="5 6" key="1">
    <citation type="submission" date="2020-04" db="EMBL/GenBank/DDBJ databases">
        <authorList>
            <person name="Zhang R."/>
            <person name="Schippers A."/>
        </authorList>
    </citation>
    <scope>NUCLEOTIDE SEQUENCE [LARGE SCALE GENOMIC DNA]</scope>
    <source>
        <strain evidence="5 6">DSM 109850</strain>
    </source>
</reference>
<dbReference type="RefSeq" id="WP_169099261.1">
    <property type="nucleotide sequence ID" value="NZ_JABBVZ010000029.1"/>
</dbReference>
<dbReference type="PANTHER" id="PTHR38011:SF7">
    <property type="entry name" value="2,5-DIAMINO-6-RIBOSYLAMINO-4(3H)-PYRIMIDINONE 5'-PHOSPHATE REDUCTASE"/>
    <property type="match status" value="1"/>
</dbReference>
<dbReference type="GO" id="GO:0008703">
    <property type="term" value="F:5-amino-6-(5-phosphoribosylamino)uracil reductase activity"/>
    <property type="evidence" value="ECO:0007669"/>
    <property type="project" value="InterPro"/>
</dbReference>
<organism evidence="5 6">
    <name type="scientific">Sulfobacillus harzensis</name>
    <dbReference type="NCBI Taxonomy" id="2729629"/>
    <lineage>
        <taxon>Bacteria</taxon>
        <taxon>Bacillati</taxon>
        <taxon>Bacillota</taxon>
        <taxon>Clostridia</taxon>
        <taxon>Eubacteriales</taxon>
        <taxon>Clostridiales Family XVII. Incertae Sedis</taxon>
        <taxon>Sulfobacillus</taxon>
    </lineage>
</organism>
<protein>
    <submittedName>
        <fullName evidence="5">RibD family protein</fullName>
    </submittedName>
</protein>
<feature type="domain" description="Bacterial bifunctional deaminase-reductase C-terminal" evidence="4">
    <location>
        <begin position="4"/>
        <end position="212"/>
    </location>
</feature>
<keyword evidence="2" id="KW-0521">NADP</keyword>
<dbReference type="InterPro" id="IPR024072">
    <property type="entry name" value="DHFR-like_dom_sf"/>
</dbReference>
<gene>
    <name evidence="5" type="ORF">HIJ39_10110</name>
</gene>
<keyword evidence="3" id="KW-0560">Oxidoreductase</keyword>
<comment type="caution">
    <text evidence="5">The sequence shown here is derived from an EMBL/GenBank/DDBJ whole genome shotgun (WGS) entry which is preliminary data.</text>
</comment>
<proteinExistence type="predicted"/>